<feature type="transmembrane region" description="Helical" evidence="9">
    <location>
        <begin position="181"/>
        <end position="198"/>
    </location>
</feature>
<dbReference type="GO" id="GO:0005789">
    <property type="term" value="C:endoplasmic reticulum membrane"/>
    <property type="evidence" value="ECO:0007669"/>
    <property type="project" value="UniProtKB-SubCell"/>
</dbReference>
<keyword evidence="12" id="KW-1185">Reference proteome</keyword>
<feature type="compositionally biased region" description="Basic and acidic residues" evidence="8">
    <location>
        <begin position="1"/>
        <end position="19"/>
    </location>
</feature>
<feature type="transmembrane region" description="Helical" evidence="9">
    <location>
        <begin position="375"/>
        <end position="393"/>
    </location>
</feature>
<evidence type="ECO:0000256" key="5">
    <source>
        <dbReference type="ARBA" id="ARBA00022692"/>
    </source>
</evidence>
<dbReference type="OrthoDB" id="6418713at2759"/>
<organism evidence="11 12">
    <name type="scientific">Diaporthe ampelina</name>
    <dbReference type="NCBI Taxonomy" id="1214573"/>
    <lineage>
        <taxon>Eukaryota</taxon>
        <taxon>Fungi</taxon>
        <taxon>Dikarya</taxon>
        <taxon>Ascomycota</taxon>
        <taxon>Pezizomycotina</taxon>
        <taxon>Sordariomycetes</taxon>
        <taxon>Sordariomycetidae</taxon>
        <taxon>Diaporthales</taxon>
        <taxon>Diaporthaceae</taxon>
        <taxon>Diaporthe</taxon>
    </lineage>
</organism>
<evidence type="ECO:0000256" key="6">
    <source>
        <dbReference type="ARBA" id="ARBA00022989"/>
    </source>
</evidence>
<dbReference type="Pfam" id="PF03151">
    <property type="entry name" value="TPT"/>
    <property type="match status" value="1"/>
</dbReference>
<feature type="region of interest" description="Disordered" evidence="8">
    <location>
        <begin position="1"/>
        <end position="33"/>
    </location>
</feature>
<comment type="subcellular location">
    <subcellularLocation>
        <location evidence="2">Endoplasmic reticulum membrane</location>
        <topology evidence="2">Multi-pass membrane protein</topology>
    </subcellularLocation>
</comment>
<keyword evidence="5 9" id="KW-0812">Transmembrane</keyword>
<evidence type="ECO:0000256" key="9">
    <source>
        <dbReference type="SAM" id="Phobius"/>
    </source>
</evidence>
<dbReference type="InterPro" id="IPR004853">
    <property type="entry name" value="Sugar_P_trans_dom"/>
</dbReference>
<feature type="transmembrane region" description="Helical" evidence="9">
    <location>
        <begin position="126"/>
        <end position="149"/>
    </location>
</feature>
<feature type="transmembrane region" description="Helical" evidence="9">
    <location>
        <begin position="155"/>
        <end position="174"/>
    </location>
</feature>
<gene>
    <name evidence="11" type="ORF">UCDDA912_g03680</name>
</gene>
<feature type="transmembrane region" description="Helical" evidence="9">
    <location>
        <begin position="302"/>
        <end position="322"/>
    </location>
</feature>
<evidence type="ECO:0000256" key="3">
    <source>
        <dbReference type="ARBA" id="ARBA00010425"/>
    </source>
</evidence>
<reference evidence="11 12" key="1">
    <citation type="submission" date="2015-05" db="EMBL/GenBank/DDBJ databases">
        <title>Distinctive expansion of gene families associated with plant cell wall degradation and secondary metabolism in the genomes of grapevine trunk pathogens.</title>
        <authorList>
            <person name="Lawrence D.P."/>
            <person name="Travadon R."/>
            <person name="Rolshausen P.E."/>
            <person name="Baumgartner K."/>
        </authorList>
    </citation>
    <scope>NUCLEOTIDE SEQUENCE [LARGE SCALE GENOMIC DNA]</scope>
    <source>
        <strain evidence="11">DA912</strain>
    </source>
</reference>
<comment type="caution">
    <text evidence="11">The sequence shown here is derived from an EMBL/GenBank/DDBJ whole genome shotgun (WGS) entry which is preliminary data.</text>
</comment>
<evidence type="ECO:0000313" key="11">
    <source>
        <dbReference type="EMBL" id="KKY36351.1"/>
    </source>
</evidence>
<accession>A0A0G2FQS6</accession>
<feature type="transmembrane region" description="Helical" evidence="9">
    <location>
        <begin position="85"/>
        <end position="105"/>
    </location>
</feature>
<feature type="transmembrane region" description="Helical" evidence="9">
    <location>
        <begin position="204"/>
        <end position="222"/>
    </location>
</feature>
<comment type="similarity">
    <text evidence="3">Belongs to the TPT transporter family. SLC35D subfamily.</text>
</comment>
<comment type="subunit">
    <text evidence="4">Homooligomer.</text>
</comment>
<sequence>MSATKENQRDSGEEERKLEGGVLRQDAAPPAPKASGLHPAVYIAYVPLMKSSASTNTAPRLVWIACSSGVIIFNKWVLATAKFNFPLFLTTWHMVFATTMTQIMAKCTSTLDSRHKVPMTTQTYMRAIVPIGIMFSLSLICGNVAYLYLSVSFIQMLKATNAVVTLFATWAFGIAPPNMKVLGNVGIIVLGVVIASFGEIKFDLIGFIYQCSGIVFEALRLVMIQRMLSSAEFKMDPLVSLYYYAPACAVINGVVTLFVEIPRMGMADIYSVGIFTLLANAFVAFLLNVSVVFLIGKTSAVVLTMSGILKDILLVIASLVIFMDPVTLQQYFGYSIALAGLCYYKLGAEKIQSTFVDARLSLATMRQNHPARAKGAMGFMVFGAILLGAYVFWPSLHMPPTVATTPPAA</sequence>
<reference evidence="11 12" key="2">
    <citation type="submission" date="2015-05" db="EMBL/GenBank/DDBJ databases">
        <authorList>
            <person name="Morales-Cruz A."/>
            <person name="Amrine K.C."/>
            <person name="Cantu D."/>
        </authorList>
    </citation>
    <scope>NUCLEOTIDE SEQUENCE [LARGE SCALE GENOMIC DNA]</scope>
    <source>
        <strain evidence="11">DA912</strain>
    </source>
</reference>
<feature type="transmembrane region" description="Helical" evidence="9">
    <location>
        <begin position="242"/>
        <end position="261"/>
    </location>
</feature>
<evidence type="ECO:0000256" key="1">
    <source>
        <dbReference type="ARBA" id="ARBA00003420"/>
    </source>
</evidence>
<dbReference type="InterPro" id="IPR050186">
    <property type="entry name" value="TPT_transporter"/>
</dbReference>
<comment type="function">
    <text evidence="1">Involved in the import of GDP-mannose from the cytoplasm into the Golgi lumen.</text>
</comment>
<evidence type="ECO:0000256" key="8">
    <source>
        <dbReference type="SAM" id="MobiDB-lite"/>
    </source>
</evidence>
<proteinExistence type="inferred from homology"/>
<evidence type="ECO:0000313" key="12">
    <source>
        <dbReference type="Proteomes" id="UP000034680"/>
    </source>
</evidence>
<evidence type="ECO:0000256" key="7">
    <source>
        <dbReference type="ARBA" id="ARBA00023136"/>
    </source>
</evidence>
<protein>
    <recommendedName>
        <fullName evidence="10">Sugar phosphate transporter domain-containing protein</fullName>
    </recommendedName>
</protein>
<keyword evidence="6 9" id="KW-1133">Transmembrane helix</keyword>
<name>A0A0G2FQS6_9PEZI</name>
<dbReference type="PANTHER" id="PTHR11132">
    <property type="entry name" value="SOLUTE CARRIER FAMILY 35"/>
    <property type="match status" value="1"/>
</dbReference>
<dbReference type="Proteomes" id="UP000034680">
    <property type="component" value="Unassembled WGS sequence"/>
</dbReference>
<feature type="transmembrane region" description="Helical" evidence="9">
    <location>
        <begin position="273"/>
        <end position="295"/>
    </location>
</feature>
<evidence type="ECO:0000256" key="2">
    <source>
        <dbReference type="ARBA" id="ARBA00004477"/>
    </source>
</evidence>
<feature type="domain" description="Sugar phosphate transporter" evidence="10">
    <location>
        <begin position="61"/>
        <end position="344"/>
    </location>
</feature>
<dbReference type="EMBL" id="LCUC01000131">
    <property type="protein sequence ID" value="KKY36351.1"/>
    <property type="molecule type" value="Genomic_DNA"/>
</dbReference>
<evidence type="ECO:0000256" key="4">
    <source>
        <dbReference type="ARBA" id="ARBA00011182"/>
    </source>
</evidence>
<evidence type="ECO:0000259" key="10">
    <source>
        <dbReference type="Pfam" id="PF03151"/>
    </source>
</evidence>
<dbReference type="AlphaFoldDB" id="A0A0G2FQS6"/>
<keyword evidence="7 9" id="KW-0472">Membrane</keyword>